<evidence type="ECO:0000313" key="10">
    <source>
        <dbReference type="EnsemblMetazoa" id="AFAF019900-PA"/>
    </source>
</evidence>
<feature type="coiled-coil region" evidence="8">
    <location>
        <begin position="370"/>
        <end position="397"/>
    </location>
</feature>
<dbReference type="GO" id="GO:0035869">
    <property type="term" value="C:ciliary transition zone"/>
    <property type="evidence" value="ECO:0007669"/>
    <property type="project" value="TreeGrafter"/>
</dbReference>
<feature type="compositionally biased region" description="Polar residues" evidence="9">
    <location>
        <begin position="473"/>
        <end position="488"/>
    </location>
</feature>
<evidence type="ECO:0000313" key="11">
    <source>
        <dbReference type="Proteomes" id="UP000075886"/>
    </source>
</evidence>
<dbReference type="GO" id="GO:1905515">
    <property type="term" value="P:non-motile cilium assembly"/>
    <property type="evidence" value="ECO:0007669"/>
    <property type="project" value="TreeGrafter"/>
</dbReference>
<name>A0A182QZC8_9DIPT</name>
<evidence type="ECO:0000256" key="8">
    <source>
        <dbReference type="SAM" id="Coils"/>
    </source>
</evidence>
<keyword evidence="11" id="KW-1185">Reference proteome</keyword>
<dbReference type="STRING" id="69004.A0A182QZC8"/>
<dbReference type="EnsemblMetazoa" id="AFAF019900-RA">
    <property type="protein sequence ID" value="AFAF019900-PA"/>
    <property type="gene ID" value="AFAF019900"/>
</dbReference>
<feature type="region of interest" description="Disordered" evidence="9">
    <location>
        <begin position="135"/>
        <end position="157"/>
    </location>
</feature>
<feature type="region of interest" description="Disordered" evidence="9">
    <location>
        <begin position="454"/>
        <end position="493"/>
    </location>
</feature>
<evidence type="ECO:0000256" key="2">
    <source>
        <dbReference type="ARBA" id="ARBA00004300"/>
    </source>
</evidence>
<dbReference type="GO" id="GO:1905349">
    <property type="term" value="P:ciliary transition zone assembly"/>
    <property type="evidence" value="ECO:0007669"/>
    <property type="project" value="TreeGrafter"/>
</dbReference>
<evidence type="ECO:0000256" key="4">
    <source>
        <dbReference type="ARBA" id="ARBA00022794"/>
    </source>
</evidence>
<evidence type="ECO:0000256" key="7">
    <source>
        <dbReference type="ARBA" id="ARBA00023273"/>
    </source>
</evidence>
<feature type="coiled-coil region" evidence="8">
    <location>
        <begin position="507"/>
        <end position="534"/>
    </location>
</feature>
<evidence type="ECO:0000256" key="9">
    <source>
        <dbReference type="SAM" id="MobiDB-lite"/>
    </source>
</evidence>
<comment type="subcellular location">
    <subcellularLocation>
        <location evidence="1">Cytoplasm</location>
        <location evidence="1">Cytoskeleton</location>
        <location evidence="1">Cilium basal body</location>
    </subcellularLocation>
    <subcellularLocation>
        <location evidence="2">Cytoplasm</location>
        <location evidence="2">Cytoskeleton</location>
        <location evidence="2">Microtubule organizing center</location>
        <location evidence="2">Centrosome</location>
    </subcellularLocation>
</comment>
<dbReference type="Proteomes" id="UP000075886">
    <property type="component" value="Unassembled WGS sequence"/>
</dbReference>
<keyword evidence="5 8" id="KW-0175">Coiled coil</keyword>
<dbReference type="GO" id="GO:0097711">
    <property type="term" value="P:ciliary basal body-plasma membrane docking"/>
    <property type="evidence" value="ECO:0007669"/>
    <property type="project" value="TreeGrafter"/>
</dbReference>
<dbReference type="PANTHER" id="PTHR18879:SF20">
    <property type="entry name" value="CENTROSOMAL PROTEIN OF 290 KDA"/>
    <property type="match status" value="1"/>
</dbReference>
<keyword evidence="3" id="KW-0963">Cytoplasm</keyword>
<feature type="coiled-coil region" evidence="8">
    <location>
        <begin position="629"/>
        <end position="714"/>
    </location>
</feature>
<dbReference type="AlphaFoldDB" id="A0A182QZC8"/>
<feature type="coiled-coil region" evidence="8">
    <location>
        <begin position="95"/>
        <end position="129"/>
    </location>
</feature>
<reference evidence="10" key="2">
    <citation type="submission" date="2020-05" db="UniProtKB">
        <authorList>
            <consortium name="EnsemblMetazoa"/>
        </authorList>
    </citation>
    <scope>IDENTIFICATION</scope>
    <source>
        <strain evidence="10">FAR1</strain>
    </source>
</reference>
<evidence type="ECO:0000256" key="6">
    <source>
        <dbReference type="ARBA" id="ARBA00023212"/>
    </source>
</evidence>
<feature type="coiled-coil region" evidence="8">
    <location>
        <begin position="746"/>
        <end position="787"/>
    </location>
</feature>
<feature type="coiled-coil region" evidence="8">
    <location>
        <begin position="11"/>
        <end position="52"/>
    </location>
</feature>
<dbReference type="VEuPathDB" id="VectorBase:AFAF019900"/>
<dbReference type="EMBL" id="AXCN02000962">
    <property type="status" value="NOT_ANNOTATED_CDS"/>
    <property type="molecule type" value="Genomic_DNA"/>
</dbReference>
<proteinExistence type="predicted"/>
<dbReference type="GO" id="GO:0034451">
    <property type="term" value="C:centriolar satellite"/>
    <property type="evidence" value="ECO:0007669"/>
    <property type="project" value="TreeGrafter"/>
</dbReference>
<keyword evidence="4" id="KW-0970">Cilium biogenesis/degradation</keyword>
<sequence>MMLASTRSALLLEAESRLSECQGRIKLLEKSLEEKETLLKQQTQTASVAKQDRIEDSILSSTIGSLQNLLLEKDTTLSRYQELLKSERSEHSQIYDENMVQIRCLKKMNDELEQKLYEKQKEYDNISTQLNDMSRSKALQESLPEKPQPVSGEGSGLSETSAIVYTDKIIENIYEIDEKKEREIEELKLQVKMLECNIQELENEQKRLQQQVRDANSREKKCEKMLREKETALASLNDRLTKESNDLREFTDTIASAQEIEQLKEMLEEKDRHIQDLTETLSQFHEDQRSFMNDTSLHSAEQVSQLSADLNRSEASNRVLKTQIEALKRQIISIQQREKQSRELVKTLKNQLIKRPVIAMKSERLATPREEQQSRRIQQLETELLDTKDELRKQTVINENRRAKTAAELDLWNKQKRWQQIAERLKVQLKEREVELEKLKVHFNTAKTTIARLERDRARTNSAGTGSAAPASLQDNKYQSSGSPEQYCSTDSTVSEDTSVATTQMFTQNSKEIIDALKNRIESQQRRIIAMELDRKGSNTVADELEKMQEKLCNIQAQNVRLEAKTLQLQLDNEMLRQSDESERLKGKIKHQDEYIIALKEELSKATAGCPESINFENLCVRCSRRSGTNDLAERNANLEQTVHTLKRLNEKLRSENKHMKEYRSRDRPYESSNVKAPCETIAKELYDRLKKEHEKLQQNLAEALNKLSVQQVEIELLSSVTCTRCKVRSSVDSSGAGNRDEPTADEELKDKLEKKSQLLEKAKILLQRAAAKERYLKEQIDLLRRKCSDLQNVPVIDEISE</sequence>
<dbReference type="InterPro" id="IPR026201">
    <property type="entry name" value="Cep290"/>
</dbReference>
<reference evidence="11" key="1">
    <citation type="submission" date="2014-01" db="EMBL/GenBank/DDBJ databases">
        <title>The Genome Sequence of Anopheles farauti FAR1 (V2).</title>
        <authorList>
            <consortium name="The Broad Institute Genomics Platform"/>
            <person name="Neafsey D.E."/>
            <person name="Besansky N."/>
            <person name="Howell P."/>
            <person name="Walton C."/>
            <person name="Young S.K."/>
            <person name="Zeng Q."/>
            <person name="Gargeya S."/>
            <person name="Fitzgerald M."/>
            <person name="Haas B."/>
            <person name="Abouelleil A."/>
            <person name="Allen A.W."/>
            <person name="Alvarado L."/>
            <person name="Arachchi H.M."/>
            <person name="Berlin A.M."/>
            <person name="Chapman S.B."/>
            <person name="Gainer-Dewar J."/>
            <person name="Goldberg J."/>
            <person name="Griggs A."/>
            <person name="Gujja S."/>
            <person name="Hansen M."/>
            <person name="Howarth C."/>
            <person name="Imamovic A."/>
            <person name="Ireland A."/>
            <person name="Larimer J."/>
            <person name="McCowan C."/>
            <person name="Murphy C."/>
            <person name="Pearson M."/>
            <person name="Poon T.W."/>
            <person name="Priest M."/>
            <person name="Roberts A."/>
            <person name="Saif S."/>
            <person name="Shea T."/>
            <person name="Sisk P."/>
            <person name="Sykes S."/>
            <person name="Wortman J."/>
            <person name="Nusbaum C."/>
            <person name="Birren B."/>
        </authorList>
    </citation>
    <scope>NUCLEOTIDE SEQUENCE [LARGE SCALE GENOMIC DNA]</scope>
    <source>
        <strain evidence="11">FAR1</strain>
    </source>
</reference>
<keyword evidence="7" id="KW-0966">Cell projection</keyword>
<dbReference type="PANTHER" id="PTHR18879">
    <property type="entry name" value="CENTROSOMAL PROTEIN OF 290 KDA"/>
    <property type="match status" value="1"/>
</dbReference>
<organism evidence="10 11">
    <name type="scientific">Anopheles farauti</name>
    <dbReference type="NCBI Taxonomy" id="69004"/>
    <lineage>
        <taxon>Eukaryota</taxon>
        <taxon>Metazoa</taxon>
        <taxon>Ecdysozoa</taxon>
        <taxon>Arthropoda</taxon>
        <taxon>Hexapoda</taxon>
        <taxon>Insecta</taxon>
        <taxon>Pterygota</taxon>
        <taxon>Neoptera</taxon>
        <taxon>Endopterygota</taxon>
        <taxon>Diptera</taxon>
        <taxon>Nematocera</taxon>
        <taxon>Culicoidea</taxon>
        <taxon>Culicidae</taxon>
        <taxon>Anophelinae</taxon>
        <taxon>Anopheles</taxon>
    </lineage>
</organism>
<accession>A0A182QZC8</accession>
<keyword evidence="6" id="KW-0206">Cytoskeleton</keyword>
<feature type="coiled-coil region" evidence="8">
    <location>
        <begin position="170"/>
        <end position="280"/>
    </location>
</feature>
<evidence type="ECO:0000256" key="5">
    <source>
        <dbReference type="ARBA" id="ARBA00023054"/>
    </source>
</evidence>
<evidence type="ECO:0000256" key="3">
    <source>
        <dbReference type="ARBA" id="ARBA00022490"/>
    </source>
</evidence>
<feature type="coiled-coil region" evidence="8">
    <location>
        <begin position="310"/>
        <end position="344"/>
    </location>
</feature>
<protein>
    <submittedName>
        <fullName evidence="10">Uncharacterized protein</fullName>
    </submittedName>
</protein>
<evidence type="ECO:0000256" key="1">
    <source>
        <dbReference type="ARBA" id="ARBA00004120"/>
    </source>
</evidence>